<keyword evidence="3" id="KW-1185">Reference proteome</keyword>
<dbReference type="NCBIfam" id="TIGR00756">
    <property type="entry name" value="PPR"/>
    <property type="match status" value="1"/>
</dbReference>
<dbReference type="InterPro" id="IPR002885">
    <property type="entry name" value="PPR_rpt"/>
</dbReference>
<gene>
    <name evidence="2" type="ORF">TorRG33x02_234380</name>
</gene>
<dbReference type="Gene3D" id="1.25.40.10">
    <property type="entry name" value="Tetratricopeptide repeat domain"/>
    <property type="match status" value="1"/>
</dbReference>
<dbReference type="Proteomes" id="UP000237000">
    <property type="component" value="Unassembled WGS sequence"/>
</dbReference>
<keyword evidence="1" id="KW-0677">Repeat</keyword>
<dbReference type="STRING" id="63057.A0A2P5E4F0"/>
<proteinExistence type="predicted"/>
<dbReference type="AlphaFoldDB" id="A0A2P5E4F0"/>
<comment type="caution">
    <text evidence="2">The sequence shown here is derived from an EMBL/GenBank/DDBJ whole genome shotgun (WGS) entry which is preliminary data.</text>
</comment>
<evidence type="ECO:0000313" key="3">
    <source>
        <dbReference type="Proteomes" id="UP000237000"/>
    </source>
</evidence>
<sequence length="75" mass="8572">MDTIQGPFRQMVNDGIEPDIFSLNSMVKGYVLSLRVNDALRIFHKMGGGLYLLAELVDLQLSDPWVMRSRQDKQC</sequence>
<reference evidence="3" key="1">
    <citation type="submission" date="2016-06" db="EMBL/GenBank/DDBJ databases">
        <title>Parallel loss of symbiosis genes in relatives of nitrogen-fixing non-legume Parasponia.</title>
        <authorList>
            <person name="Van Velzen R."/>
            <person name="Holmer R."/>
            <person name="Bu F."/>
            <person name="Rutten L."/>
            <person name="Van Zeijl A."/>
            <person name="Liu W."/>
            <person name="Santuari L."/>
            <person name="Cao Q."/>
            <person name="Sharma T."/>
            <person name="Shen D."/>
            <person name="Roswanjaya Y."/>
            <person name="Wardhani T."/>
            <person name="Kalhor M.S."/>
            <person name="Jansen J."/>
            <person name="Van den Hoogen J."/>
            <person name="Gungor B."/>
            <person name="Hartog M."/>
            <person name="Hontelez J."/>
            <person name="Verver J."/>
            <person name="Yang W.-C."/>
            <person name="Schijlen E."/>
            <person name="Repin R."/>
            <person name="Schilthuizen M."/>
            <person name="Schranz E."/>
            <person name="Heidstra R."/>
            <person name="Miyata K."/>
            <person name="Fedorova E."/>
            <person name="Kohlen W."/>
            <person name="Bisseling T."/>
            <person name="Smit S."/>
            <person name="Geurts R."/>
        </authorList>
    </citation>
    <scope>NUCLEOTIDE SEQUENCE [LARGE SCALE GENOMIC DNA]</scope>
    <source>
        <strain evidence="3">cv. RG33-2</strain>
    </source>
</reference>
<accession>A0A2P5E4F0</accession>
<dbReference type="OrthoDB" id="10431762at2759"/>
<protein>
    <submittedName>
        <fullName evidence="2">Pentatricopeptide repeat</fullName>
    </submittedName>
</protein>
<dbReference type="EMBL" id="JXTC01000231">
    <property type="protein sequence ID" value="PON80434.1"/>
    <property type="molecule type" value="Genomic_DNA"/>
</dbReference>
<organism evidence="2 3">
    <name type="scientific">Trema orientale</name>
    <name type="common">Charcoal tree</name>
    <name type="synonym">Celtis orientalis</name>
    <dbReference type="NCBI Taxonomy" id="63057"/>
    <lineage>
        <taxon>Eukaryota</taxon>
        <taxon>Viridiplantae</taxon>
        <taxon>Streptophyta</taxon>
        <taxon>Embryophyta</taxon>
        <taxon>Tracheophyta</taxon>
        <taxon>Spermatophyta</taxon>
        <taxon>Magnoliopsida</taxon>
        <taxon>eudicotyledons</taxon>
        <taxon>Gunneridae</taxon>
        <taxon>Pentapetalae</taxon>
        <taxon>rosids</taxon>
        <taxon>fabids</taxon>
        <taxon>Rosales</taxon>
        <taxon>Cannabaceae</taxon>
        <taxon>Trema</taxon>
    </lineage>
</organism>
<evidence type="ECO:0000256" key="1">
    <source>
        <dbReference type="ARBA" id="ARBA00022737"/>
    </source>
</evidence>
<evidence type="ECO:0000313" key="2">
    <source>
        <dbReference type="EMBL" id="PON80434.1"/>
    </source>
</evidence>
<dbReference type="InterPro" id="IPR011990">
    <property type="entry name" value="TPR-like_helical_dom_sf"/>
</dbReference>
<name>A0A2P5E4F0_TREOI</name>
<dbReference type="InParanoid" id="A0A2P5E4F0"/>